<comment type="subcellular location">
    <subcellularLocation>
        <location evidence="6">Cytoplasm</location>
    </subcellularLocation>
</comment>
<comment type="caution">
    <text evidence="6">Lacks conserved residue(s) required for the propagation of feature annotation.</text>
</comment>
<evidence type="ECO:0000256" key="2">
    <source>
        <dbReference type="ARBA" id="ARBA00022552"/>
    </source>
</evidence>
<dbReference type="NCBIfam" id="TIGR00138">
    <property type="entry name" value="rsmG_gidB"/>
    <property type="match status" value="1"/>
</dbReference>
<feature type="binding site" evidence="6">
    <location>
        <position position="79"/>
    </location>
    <ligand>
        <name>S-adenosyl-L-methionine</name>
        <dbReference type="ChEBI" id="CHEBI:59789"/>
    </ligand>
</feature>
<dbReference type="GO" id="GO:0005829">
    <property type="term" value="C:cytosol"/>
    <property type="evidence" value="ECO:0007669"/>
    <property type="project" value="TreeGrafter"/>
</dbReference>
<feature type="compositionally biased region" description="Low complexity" evidence="7">
    <location>
        <begin position="236"/>
        <end position="251"/>
    </location>
</feature>
<dbReference type="HAMAP" id="MF_00074">
    <property type="entry name" value="16SrRNA_methyltr_G"/>
    <property type="match status" value="1"/>
</dbReference>
<evidence type="ECO:0000256" key="3">
    <source>
        <dbReference type="ARBA" id="ARBA00022603"/>
    </source>
</evidence>
<dbReference type="InterPro" id="IPR003682">
    <property type="entry name" value="rRNA_ssu_MeTfrase_G"/>
</dbReference>
<dbReference type="EC" id="2.1.1.-" evidence="6"/>
<dbReference type="Gene3D" id="3.40.50.150">
    <property type="entry name" value="Vaccinia Virus protein VP39"/>
    <property type="match status" value="1"/>
</dbReference>
<sequence length="268" mass="28630">MELPPTPADAALVFGGRLPLAERFVAILADTGTSHGLIGPRETPRLWERHVLNCAVVERVISRTETTQQLIDVGSGAGLPGVVLAIARPDLHVHLVEPLARRTTWLSETVTALGLDNTTVHTARAESLWGQVSAPWVTARAVSNLRQLALWCLPLLEPQGRLLALKGERAATELEEHRASLASLGVVEMSSELVGQELTEPTHLVTLRVGAAVDRVRLAREAPGSAGSARRRADRPAGTRGSGRSRSGSRSPGRRPGREPGREPGTSS</sequence>
<keyword evidence="3 6" id="KW-0489">Methyltransferase</keyword>
<comment type="similarity">
    <text evidence="6">Belongs to the methyltransferase superfamily. RNA methyltransferase RsmG family.</text>
</comment>
<dbReference type="EMBL" id="JACHVT010000005">
    <property type="protein sequence ID" value="MBB2987260.1"/>
    <property type="molecule type" value="Genomic_DNA"/>
</dbReference>
<feature type="binding site" evidence="6">
    <location>
        <position position="140"/>
    </location>
    <ligand>
        <name>S-adenosyl-L-methionine</name>
        <dbReference type="ChEBI" id="CHEBI:59789"/>
    </ligand>
</feature>
<feature type="binding site" evidence="6">
    <location>
        <begin position="125"/>
        <end position="126"/>
    </location>
    <ligand>
        <name>S-adenosyl-L-methionine</name>
        <dbReference type="ChEBI" id="CHEBI:59789"/>
    </ligand>
</feature>
<keyword evidence="4 6" id="KW-0808">Transferase</keyword>
<reference evidence="8 9" key="1">
    <citation type="submission" date="2020-08" db="EMBL/GenBank/DDBJ databases">
        <title>Genomic Encyclopedia of Type Strains, Phase IV (KMG-V): Genome sequencing to study the core and pangenomes of soil and plant-associated prokaryotes.</title>
        <authorList>
            <person name="Whitman W."/>
        </authorList>
    </citation>
    <scope>NUCLEOTIDE SEQUENCE [LARGE SCALE GENOMIC DNA]</scope>
    <source>
        <strain evidence="8 9">B3ACCR2</strain>
    </source>
</reference>
<dbReference type="SUPFAM" id="SSF53335">
    <property type="entry name" value="S-adenosyl-L-methionine-dependent methyltransferases"/>
    <property type="match status" value="1"/>
</dbReference>
<evidence type="ECO:0000256" key="7">
    <source>
        <dbReference type="SAM" id="MobiDB-lite"/>
    </source>
</evidence>
<protein>
    <recommendedName>
        <fullName evidence="6">Ribosomal RNA small subunit methyltransferase G</fullName>
        <ecNumber evidence="6">2.1.1.-</ecNumber>
    </recommendedName>
    <alternativeName>
        <fullName evidence="6">16S rRNA 7-methylguanosine methyltransferase</fullName>
        <shortName evidence="6">16S rRNA m7G methyltransferase</shortName>
    </alternativeName>
</protein>
<dbReference type="PANTHER" id="PTHR31760:SF0">
    <property type="entry name" value="S-ADENOSYL-L-METHIONINE-DEPENDENT METHYLTRANSFERASES SUPERFAMILY PROTEIN"/>
    <property type="match status" value="1"/>
</dbReference>
<proteinExistence type="inferred from homology"/>
<keyword evidence="2 6" id="KW-0698">rRNA processing</keyword>
<evidence type="ECO:0000256" key="4">
    <source>
        <dbReference type="ARBA" id="ARBA00022679"/>
    </source>
</evidence>
<name>A0A839PSV2_9MICO</name>
<evidence type="ECO:0000313" key="8">
    <source>
        <dbReference type="EMBL" id="MBB2987260.1"/>
    </source>
</evidence>
<feature type="region of interest" description="Disordered" evidence="7">
    <location>
        <begin position="220"/>
        <end position="268"/>
    </location>
</feature>
<evidence type="ECO:0000256" key="5">
    <source>
        <dbReference type="ARBA" id="ARBA00022691"/>
    </source>
</evidence>
<evidence type="ECO:0000256" key="1">
    <source>
        <dbReference type="ARBA" id="ARBA00022490"/>
    </source>
</evidence>
<comment type="function">
    <text evidence="6">Specifically methylates the N7 position of a guanine in 16S rRNA.</text>
</comment>
<dbReference type="RefSeq" id="WP_184510481.1">
    <property type="nucleotide sequence ID" value="NZ_JACHVT010000005.1"/>
</dbReference>
<keyword evidence="1 6" id="KW-0963">Cytoplasm</keyword>
<evidence type="ECO:0000313" key="9">
    <source>
        <dbReference type="Proteomes" id="UP000590811"/>
    </source>
</evidence>
<keyword evidence="5 6" id="KW-0949">S-adenosyl-L-methionine</keyword>
<accession>A0A839PSV2</accession>
<dbReference type="Proteomes" id="UP000590811">
    <property type="component" value="Unassembled WGS sequence"/>
</dbReference>
<organism evidence="8 9">
    <name type="scientific">Terracoccus luteus</name>
    <dbReference type="NCBI Taxonomy" id="53356"/>
    <lineage>
        <taxon>Bacteria</taxon>
        <taxon>Bacillati</taxon>
        <taxon>Actinomycetota</taxon>
        <taxon>Actinomycetes</taxon>
        <taxon>Micrococcales</taxon>
        <taxon>Intrasporangiaceae</taxon>
        <taxon>Terracoccus</taxon>
    </lineage>
</organism>
<dbReference type="AlphaFoldDB" id="A0A839PSV2"/>
<dbReference type="PANTHER" id="PTHR31760">
    <property type="entry name" value="S-ADENOSYL-L-METHIONINE-DEPENDENT METHYLTRANSFERASES SUPERFAMILY PROTEIN"/>
    <property type="match status" value="1"/>
</dbReference>
<dbReference type="Pfam" id="PF02527">
    <property type="entry name" value="GidB"/>
    <property type="match status" value="1"/>
</dbReference>
<gene>
    <name evidence="6" type="primary">rsmG</name>
    <name evidence="8" type="ORF">FHW14_002443</name>
</gene>
<evidence type="ECO:0000256" key="6">
    <source>
        <dbReference type="HAMAP-Rule" id="MF_00074"/>
    </source>
</evidence>
<dbReference type="GO" id="GO:0070043">
    <property type="term" value="F:rRNA (guanine-N7-)-methyltransferase activity"/>
    <property type="evidence" value="ECO:0007669"/>
    <property type="project" value="UniProtKB-UniRule"/>
</dbReference>
<dbReference type="InterPro" id="IPR029063">
    <property type="entry name" value="SAM-dependent_MTases_sf"/>
</dbReference>
<feature type="binding site" evidence="6">
    <location>
        <position position="74"/>
    </location>
    <ligand>
        <name>S-adenosyl-L-methionine</name>
        <dbReference type="ChEBI" id="CHEBI:59789"/>
    </ligand>
</feature>
<comment type="caution">
    <text evidence="8">The sequence shown here is derived from an EMBL/GenBank/DDBJ whole genome shotgun (WGS) entry which is preliminary data.</text>
</comment>